<comment type="caution">
    <text evidence="1">The sequence shown here is derived from an EMBL/GenBank/DDBJ whole genome shotgun (WGS) entry which is preliminary data.</text>
</comment>
<protein>
    <submittedName>
        <fullName evidence="1">7326_t:CDS:1</fullName>
    </submittedName>
</protein>
<accession>A0A9N9B0R4</accession>
<reference evidence="1" key="1">
    <citation type="submission" date="2021-06" db="EMBL/GenBank/DDBJ databases">
        <authorList>
            <person name="Kallberg Y."/>
            <person name="Tangrot J."/>
            <person name="Rosling A."/>
        </authorList>
    </citation>
    <scope>NUCLEOTIDE SEQUENCE</scope>
    <source>
        <strain evidence="1">FL130A</strain>
    </source>
</reference>
<proteinExistence type="predicted"/>
<dbReference type="EMBL" id="CAJVPS010001669">
    <property type="protein sequence ID" value="CAG8546612.1"/>
    <property type="molecule type" value="Genomic_DNA"/>
</dbReference>
<evidence type="ECO:0000313" key="2">
    <source>
        <dbReference type="Proteomes" id="UP000789508"/>
    </source>
</evidence>
<gene>
    <name evidence="1" type="ORF">ALEPTO_LOCUS5670</name>
</gene>
<dbReference type="AlphaFoldDB" id="A0A9N9B0R4"/>
<keyword evidence="2" id="KW-1185">Reference proteome</keyword>
<name>A0A9N9B0R4_9GLOM</name>
<evidence type="ECO:0000313" key="1">
    <source>
        <dbReference type="EMBL" id="CAG8546612.1"/>
    </source>
</evidence>
<dbReference type="Proteomes" id="UP000789508">
    <property type="component" value="Unassembled WGS sequence"/>
</dbReference>
<sequence>MLNPDYKYLVYMRISVRNIIVLILRQNYGDNCEFLKDKLIALTFSKDTLVAESSIF</sequence>
<organism evidence="1 2">
    <name type="scientific">Ambispora leptoticha</name>
    <dbReference type="NCBI Taxonomy" id="144679"/>
    <lineage>
        <taxon>Eukaryota</taxon>
        <taxon>Fungi</taxon>
        <taxon>Fungi incertae sedis</taxon>
        <taxon>Mucoromycota</taxon>
        <taxon>Glomeromycotina</taxon>
        <taxon>Glomeromycetes</taxon>
        <taxon>Archaeosporales</taxon>
        <taxon>Ambisporaceae</taxon>
        <taxon>Ambispora</taxon>
    </lineage>
</organism>